<name>A0A0A9B5S8_ARUDO</name>
<proteinExistence type="predicted"/>
<reference evidence="1" key="1">
    <citation type="submission" date="2014-09" db="EMBL/GenBank/DDBJ databases">
        <authorList>
            <person name="Magalhaes I.L.F."/>
            <person name="Oliveira U."/>
            <person name="Santos F.R."/>
            <person name="Vidigal T.H.D.A."/>
            <person name="Brescovit A.D."/>
            <person name="Santos A.J."/>
        </authorList>
    </citation>
    <scope>NUCLEOTIDE SEQUENCE</scope>
    <source>
        <tissue evidence="1">Shoot tissue taken approximately 20 cm above the soil surface</tissue>
    </source>
</reference>
<protein>
    <submittedName>
        <fullName evidence="1">Uncharacterized protein</fullName>
    </submittedName>
</protein>
<sequence length="52" mass="6097">MLYLHNRGGFTEHISLFETVKRWRASSASGSWAICSLMMYSWDITEHGFTQR</sequence>
<dbReference type="EMBL" id="GBRH01240387">
    <property type="protein sequence ID" value="JAD57508.1"/>
    <property type="molecule type" value="Transcribed_RNA"/>
</dbReference>
<reference evidence="1" key="2">
    <citation type="journal article" date="2015" name="Data Brief">
        <title>Shoot transcriptome of the giant reed, Arundo donax.</title>
        <authorList>
            <person name="Barrero R.A."/>
            <person name="Guerrero F.D."/>
            <person name="Moolhuijzen P."/>
            <person name="Goolsby J.A."/>
            <person name="Tidwell J."/>
            <person name="Bellgard S.E."/>
            <person name="Bellgard M.I."/>
        </authorList>
    </citation>
    <scope>NUCLEOTIDE SEQUENCE</scope>
    <source>
        <tissue evidence="1">Shoot tissue taken approximately 20 cm above the soil surface</tissue>
    </source>
</reference>
<organism evidence="1">
    <name type="scientific">Arundo donax</name>
    <name type="common">Giant reed</name>
    <name type="synonym">Donax arundinaceus</name>
    <dbReference type="NCBI Taxonomy" id="35708"/>
    <lineage>
        <taxon>Eukaryota</taxon>
        <taxon>Viridiplantae</taxon>
        <taxon>Streptophyta</taxon>
        <taxon>Embryophyta</taxon>
        <taxon>Tracheophyta</taxon>
        <taxon>Spermatophyta</taxon>
        <taxon>Magnoliopsida</taxon>
        <taxon>Liliopsida</taxon>
        <taxon>Poales</taxon>
        <taxon>Poaceae</taxon>
        <taxon>PACMAD clade</taxon>
        <taxon>Arundinoideae</taxon>
        <taxon>Arundineae</taxon>
        <taxon>Arundo</taxon>
    </lineage>
</organism>
<dbReference type="AlphaFoldDB" id="A0A0A9B5S8"/>
<evidence type="ECO:0000313" key="1">
    <source>
        <dbReference type="EMBL" id="JAD57508.1"/>
    </source>
</evidence>
<accession>A0A0A9B5S8</accession>